<protein>
    <submittedName>
        <fullName evidence="2">Uncharacterized protein</fullName>
    </submittedName>
</protein>
<dbReference type="EMBL" id="CAKOFQ010006663">
    <property type="protein sequence ID" value="CAH1955863.1"/>
    <property type="molecule type" value="Genomic_DNA"/>
</dbReference>
<keyword evidence="3" id="KW-1185">Reference proteome</keyword>
<reference evidence="2" key="1">
    <citation type="submission" date="2022-03" db="EMBL/GenBank/DDBJ databases">
        <authorList>
            <person name="Sayadi A."/>
        </authorList>
    </citation>
    <scope>NUCLEOTIDE SEQUENCE</scope>
</reference>
<dbReference type="Proteomes" id="UP001152888">
    <property type="component" value="Unassembled WGS sequence"/>
</dbReference>
<accession>A0A9P0NWQ6</accession>
<gene>
    <name evidence="2" type="ORF">ACAOBT_LOCUS1294</name>
</gene>
<dbReference type="AlphaFoldDB" id="A0A9P0NWQ6"/>
<feature type="compositionally biased region" description="Basic and acidic residues" evidence="1">
    <location>
        <begin position="33"/>
        <end position="59"/>
    </location>
</feature>
<evidence type="ECO:0000256" key="1">
    <source>
        <dbReference type="SAM" id="MobiDB-lite"/>
    </source>
</evidence>
<name>A0A9P0NWQ6_ACAOB</name>
<organism evidence="2 3">
    <name type="scientific">Acanthoscelides obtectus</name>
    <name type="common">Bean weevil</name>
    <name type="synonym">Bruchus obtectus</name>
    <dbReference type="NCBI Taxonomy" id="200917"/>
    <lineage>
        <taxon>Eukaryota</taxon>
        <taxon>Metazoa</taxon>
        <taxon>Ecdysozoa</taxon>
        <taxon>Arthropoda</taxon>
        <taxon>Hexapoda</taxon>
        <taxon>Insecta</taxon>
        <taxon>Pterygota</taxon>
        <taxon>Neoptera</taxon>
        <taxon>Endopterygota</taxon>
        <taxon>Coleoptera</taxon>
        <taxon>Polyphaga</taxon>
        <taxon>Cucujiformia</taxon>
        <taxon>Chrysomeloidea</taxon>
        <taxon>Chrysomelidae</taxon>
        <taxon>Bruchinae</taxon>
        <taxon>Bruchini</taxon>
        <taxon>Acanthoscelides</taxon>
    </lineage>
</organism>
<comment type="caution">
    <text evidence="2">The sequence shown here is derived from an EMBL/GenBank/DDBJ whole genome shotgun (WGS) entry which is preliminary data.</text>
</comment>
<feature type="region of interest" description="Disordered" evidence="1">
    <location>
        <begin position="27"/>
        <end position="59"/>
    </location>
</feature>
<sequence length="67" mass="7956">MTLDMSFVKYHDRLSMSICFRLSSKNYHGARSKGKEREKGGEGQVQEPHERSPHQKIMPEHLCWRIR</sequence>
<dbReference type="OrthoDB" id="1734943at2759"/>
<evidence type="ECO:0000313" key="2">
    <source>
        <dbReference type="EMBL" id="CAH1955863.1"/>
    </source>
</evidence>
<evidence type="ECO:0000313" key="3">
    <source>
        <dbReference type="Proteomes" id="UP001152888"/>
    </source>
</evidence>
<proteinExistence type="predicted"/>